<dbReference type="GeneID" id="5034936"/>
<dbReference type="KEGG" id="ptm:GSPATT00016567001"/>
<organism evidence="7 8">
    <name type="scientific">Paramecium tetraurelia</name>
    <dbReference type="NCBI Taxonomy" id="5888"/>
    <lineage>
        <taxon>Eukaryota</taxon>
        <taxon>Sar</taxon>
        <taxon>Alveolata</taxon>
        <taxon>Ciliophora</taxon>
        <taxon>Intramacronucleata</taxon>
        <taxon>Oligohymenophorea</taxon>
        <taxon>Peniculida</taxon>
        <taxon>Parameciidae</taxon>
        <taxon>Paramecium</taxon>
    </lineage>
</organism>
<evidence type="ECO:0000256" key="1">
    <source>
        <dbReference type="ARBA" id="ARBA00001947"/>
    </source>
</evidence>
<dbReference type="PANTHER" id="PTHR12756:SF45">
    <property type="entry name" value="CYTOSOLIC CARBOXYPEPTIDASE NNA1"/>
    <property type="match status" value="1"/>
</dbReference>
<accession>A0DFD7</accession>
<sequence>MDLNSDEFFFGINKSLYFKTEEQKNEMKKMDPEYITRTGTDFVLLPNSPEFINHNEPFEPMYIPKQTILEESLRREIERICFADTLLNKVVFDCADPSPFNKDTDPNVYGLEVLPFYIPQTKEDTTLVFESRFESGNLRRAIQICDYEYNLILKPDYYTTMNTQWFYFSLSNTRKDVEYRFNIINMMKPDSLYNSGMKPLMYSEQGAKHKKIGWFRDGHEICYYQNNMKRKNGGYYYTLTFAVKFQYDFDCIYIAHCYPYTYTHLCRYLKQLESDPAKKNRVKRKQLCQTIAGNTCDFLIIGDFNNGKEKKGIVITSRVHPGETMASYVMEYMIDFLTGNTHEARILRENFIFKIVPMLNIDGVVNGNYRCNLAGVDLNRQWIDPNKKQHPTIYHTKQLVKKTKEERDLVLFCDIHGHSRKKNIFMYGCSGKDPNRKELVFPMLNRNNCSVFSFKDCCFLLQKDREGSARIALWREFSIINCYTLEMSFCGADFGKYEYFHFNLDIYKEIAQSFCLSIIDCYEPEQIKVKQVMEEIEQNSLKNQQKDDKNNSGDEGSDYSNDDPKEQAMPQQIQVQTNDQYQKTQKNTTSTSKEEKRTMNMHQNNQLIKQFKFMNYPPWGTVMGQPFGVPAYSNIGFVFDRNKIHEYQCYWPKEETGLARDVYIGFKYQCVEYARRFLTLYFKAAFQDVPHAHHIWALETIEDCTKEEGTFPFVNFPNGSKEPPKIGDIIIYPYSKEQRFGHVGVIINVNLEEKIVDIAEQNYEEAGWECPEYARRLILKIQDGQYFITNKRIGKPYDNWDAKEEIFGWKRIDFNPKL</sequence>
<dbReference type="InterPro" id="IPR040626">
    <property type="entry name" value="Pepdidase_M14_N"/>
</dbReference>
<comment type="similarity">
    <text evidence="2 3">Belongs to the peptidase M14 family.</text>
</comment>
<feature type="compositionally biased region" description="Polar residues" evidence="4">
    <location>
        <begin position="569"/>
        <end position="581"/>
    </location>
</feature>
<dbReference type="eggNOG" id="KOG3641">
    <property type="taxonomic scope" value="Eukaryota"/>
</dbReference>
<dbReference type="Gene3D" id="3.40.630.10">
    <property type="entry name" value="Zn peptidases"/>
    <property type="match status" value="1"/>
</dbReference>
<dbReference type="Gene3D" id="2.60.40.3120">
    <property type="match status" value="1"/>
</dbReference>
<dbReference type="GO" id="GO:0015630">
    <property type="term" value="C:microtubule cytoskeleton"/>
    <property type="evidence" value="ECO:0000318"/>
    <property type="project" value="GO_Central"/>
</dbReference>
<dbReference type="Gene3D" id="3.90.1720.10">
    <property type="entry name" value="endopeptidase domain like (from Nostoc punctiforme)"/>
    <property type="match status" value="1"/>
</dbReference>
<evidence type="ECO:0000313" key="8">
    <source>
        <dbReference type="Proteomes" id="UP000000600"/>
    </source>
</evidence>
<dbReference type="GO" id="GO:0015631">
    <property type="term" value="F:tubulin binding"/>
    <property type="evidence" value="ECO:0000318"/>
    <property type="project" value="GO_Central"/>
</dbReference>
<dbReference type="PROSITE" id="PS52035">
    <property type="entry name" value="PEPTIDASE_M14"/>
    <property type="match status" value="1"/>
</dbReference>
<evidence type="ECO:0000313" key="7">
    <source>
        <dbReference type="EMBL" id="CAK81754.1"/>
    </source>
</evidence>
<dbReference type="InterPro" id="IPR000834">
    <property type="entry name" value="Peptidase_M14"/>
</dbReference>
<dbReference type="GO" id="GO:0004181">
    <property type="term" value="F:metallocarboxypeptidase activity"/>
    <property type="evidence" value="ECO:0000318"/>
    <property type="project" value="GO_Central"/>
</dbReference>
<dbReference type="RefSeq" id="XP_001449151.1">
    <property type="nucleotide sequence ID" value="XM_001449114.2"/>
</dbReference>
<dbReference type="InParanoid" id="A0DFD7"/>
<feature type="compositionally biased region" description="Low complexity" evidence="4">
    <location>
        <begin position="582"/>
        <end position="591"/>
    </location>
</feature>
<dbReference type="InterPro" id="IPR050821">
    <property type="entry name" value="Cytosolic_carboxypeptidase"/>
</dbReference>
<dbReference type="OrthoDB" id="10253041at2759"/>
<protein>
    <submittedName>
        <fullName evidence="7">Uncharacterized protein</fullName>
    </submittedName>
</protein>
<dbReference type="OMA" id="NTCDFLI"/>
<evidence type="ECO:0000259" key="6">
    <source>
        <dbReference type="PROSITE" id="PS52035"/>
    </source>
</evidence>
<feature type="domain" description="Peptidase M14" evidence="6">
    <location>
        <begin position="258"/>
        <end position="522"/>
    </location>
</feature>
<proteinExistence type="inferred from homology"/>
<reference evidence="7 8" key="1">
    <citation type="journal article" date="2006" name="Nature">
        <title>Global trends of whole-genome duplications revealed by the ciliate Paramecium tetraurelia.</title>
        <authorList>
            <consortium name="Genoscope"/>
            <person name="Aury J.-M."/>
            <person name="Jaillon O."/>
            <person name="Duret L."/>
            <person name="Noel B."/>
            <person name="Jubin C."/>
            <person name="Porcel B.M."/>
            <person name="Segurens B."/>
            <person name="Daubin V."/>
            <person name="Anthouard V."/>
            <person name="Aiach N."/>
            <person name="Arnaiz O."/>
            <person name="Billaut A."/>
            <person name="Beisson J."/>
            <person name="Blanc I."/>
            <person name="Bouhouche K."/>
            <person name="Camara F."/>
            <person name="Duharcourt S."/>
            <person name="Guigo R."/>
            <person name="Gogendeau D."/>
            <person name="Katinka M."/>
            <person name="Keller A.-M."/>
            <person name="Kissmehl R."/>
            <person name="Klotz C."/>
            <person name="Koll F."/>
            <person name="Le Moue A."/>
            <person name="Lepere C."/>
            <person name="Malinsky S."/>
            <person name="Nowacki M."/>
            <person name="Nowak J.K."/>
            <person name="Plattner H."/>
            <person name="Poulain J."/>
            <person name="Ruiz F."/>
            <person name="Serrano V."/>
            <person name="Zagulski M."/>
            <person name="Dessen P."/>
            <person name="Betermier M."/>
            <person name="Weissenbach J."/>
            <person name="Scarpelli C."/>
            <person name="Schachter V."/>
            <person name="Sperling L."/>
            <person name="Meyer E."/>
            <person name="Cohen J."/>
            <person name="Wincker P."/>
        </authorList>
    </citation>
    <scope>NUCLEOTIDE SEQUENCE [LARGE SCALE GENOMIC DNA]</scope>
    <source>
        <strain evidence="7 8">Stock d4-2</strain>
    </source>
</reference>
<dbReference type="InterPro" id="IPR038765">
    <property type="entry name" value="Papain-like_cys_pep_sf"/>
</dbReference>
<dbReference type="GO" id="GO:0005737">
    <property type="term" value="C:cytoplasm"/>
    <property type="evidence" value="ECO:0000318"/>
    <property type="project" value="GO_Central"/>
</dbReference>
<feature type="active site" description="Proton donor/acceptor" evidence="3">
    <location>
        <position position="486"/>
    </location>
</feature>
<feature type="domain" description="Peptidase C51" evidence="5">
    <location>
        <begin position="645"/>
        <end position="789"/>
    </location>
</feature>
<keyword evidence="8" id="KW-1185">Reference proteome</keyword>
<evidence type="ECO:0000256" key="4">
    <source>
        <dbReference type="SAM" id="MobiDB-lite"/>
    </source>
</evidence>
<name>A0DFD7_PARTE</name>
<evidence type="ECO:0000256" key="3">
    <source>
        <dbReference type="PROSITE-ProRule" id="PRU01379"/>
    </source>
</evidence>
<dbReference type="EMBL" id="CT868418">
    <property type="protein sequence ID" value="CAK81754.1"/>
    <property type="molecule type" value="Genomic_DNA"/>
</dbReference>
<dbReference type="SUPFAM" id="SSF54001">
    <property type="entry name" value="Cysteine proteinases"/>
    <property type="match status" value="1"/>
</dbReference>
<dbReference type="PROSITE" id="PS50911">
    <property type="entry name" value="CHAP"/>
    <property type="match status" value="1"/>
</dbReference>
<dbReference type="Pfam" id="PF00246">
    <property type="entry name" value="Peptidase_M14"/>
    <property type="match status" value="1"/>
</dbReference>
<evidence type="ECO:0000256" key="2">
    <source>
        <dbReference type="ARBA" id="ARBA00005988"/>
    </source>
</evidence>
<feature type="region of interest" description="Disordered" evidence="4">
    <location>
        <begin position="540"/>
        <end position="597"/>
    </location>
</feature>
<dbReference type="HOGENOM" id="CLU_007523_4_1_1"/>
<gene>
    <name evidence="7" type="ORF">GSPATT00016567001</name>
</gene>
<dbReference type="Pfam" id="PF18027">
    <property type="entry name" value="Pepdidase_M14_N"/>
    <property type="match status" value="1"/>
</dbReference>
<dbReference type="STRING" id="5888.A0DFD7"/>
<comment type="cofactor">
    <cofactor evidence="1">
        <name>Zn(2+)</name>
        <dbReference type="ChEBI" id="CHEBI:29105"/>
    </cofactor>
</comment>
<dbReference type="Proteomes" id="UP000000600">
    <property type="component" value="Unassembled WGS sequence"/>
</dbReference>
<evidence type="ECO:0000259" key="5">
    <source>
        <dbReference type="PROSITE" id="PS50911"/>
    </source>
</evidence>
<dbReference type="SUPFAM" id="SSF53187">
    <property type="entry name" value="Zn-dependent exopeptidases"/>
    <property type="match status" value="1"/>
</dbReference>
<dbReference type="AlphaFoldDB" id="A0DFD7"/>
<dbReference type="PANTHER" id="PTHR12756">
    <property type="entry name" value="CYTOSOLIC CARBOXYPEPTIDASE"/>
    <property type="match status" value="1"/>
</dbReference>
<dbReference type="Pfam" id="PF05257">
    <property type="entry name" value="CHAP"/>
    <property type="match status" value="1"/>
</dbReference>
<dbReference type="GO" id="GO:0006508">
    <property type="term" value="P:proteolysis"/>
    <property type="evidence" value="ECO:0007669"/>
    <property type="project" value="InterPro"/>
</dbReference>
<dbReference type="GO" id="GO:0008270">
    <property type="term" value="F:zinc ion binding"/>
    <property type="evidence" value="ECO:0007669"/>
    <property type="project" value="InterPro"/>
</dbReference>
<dbReference type="InterPro" id="IPR007921">
    <property type="entry name" value="CHAP_dom"/>
</dbReference>